<dbReference type="SMART" id="SM01098">
    <property type="entry name" value="CPSF73-100_C"/>
    <property type="match status" value="1"/>
</dbReference>
<dbReference type="SUPFAM" id="SSF56281">
    <property type="entry name" value="Metallo-hydrolase/oxidoreductase"/>
    <property type="match status" value="1"/>
</dbReference>
<evidence type="ECO:0000313" key="8">
    <source>
        <dbReference type="Proteomes" id="UP001162156"/>
    </source>
</evidence>
<gene>
    <name evidence="7" type="ORF">NQ314_011057</name>
</gene>
<dbReference type="InterPro" id="IPR011108">
    <property type="entry name" value="RMMBL"/>
</dbReference>
<dbReference type="GO" id="GO:0005847">
    <property type="term" value="C:mRNA cleavage and polyadenylation specificity factor complex"/>
    <property type="evidence" value="ECO:0007669"/>
    <property type="project" value="TreeGrafter"/>
</dbReference>
<comment type="caution">
    <text evidence="7">The sequence shown here is derived from an EMBL/GenBank/DDBJ whole genome shotgun (WGS) entry which is preliminary data.</text>
</comment>
<dbReference type="InterPro" id="IPR050698">
    <property type="entry name" value="MBL"/>
</dbReference>
<dbReference type="Proteomes" id="UP001162156">
    <property type="component" value="Unassembled WGS sequence"/>
</dbReference>
<protein>
    <recommendedName>
        <fullName evidence="6">Pre-mRNA 3'-end-processing endonuclease polyadenylation factor C-term domain-containing protein</fullName>
    </recommendedName>
</protein>
<keyword evidence="5" id="KW-0539">Nucleus</keyword>
<evidence type="ECO:0000313" key="7">
    <source>
        <dbReference type="EMBL" id="KAJ8939637.1"/>
    </source>
</evidence>
<keyword evidence="8" id="KW-1185">Reference proteome</keyword>
<dbReference type="InterPro" id="IPR036866">
    <property type="entry name" value="RibonucZ/Hydroxyglut_hydro"/>
</dbReference>
<keyword evidence="4" id="KW-0378">Hydrolase</keyword>
<dbReference type="EMBL" id="JANEYF010003061">
    <property type="protein sequence ID" value="KAJ8939637.1"/>
    <property type="molecule type" value="Genomic_DNA"/>
</dbReference>
<dbReference type="GO" id="GO:0003723">
    <property type="term" value="F:RNA binding"/>
    <property type="evidence" value="ECO:0007669"/>
    <property type="project" value="TreeGrafter"/>
</dbReference>
<comment type="subcellular location">
    <subcellularLocation>
        <location evidence="1">Nucleus</location>
    </subcellularLocation>
</comment>
<feature type="domain" description="Pre-mRNA 3'-end-processing endonuclease polyadenylation factor C-term" evidence="6">
    <location>
        <begin position="165"/>
        <end position="364"/>
    </location>
</feature>
<evidence type="ECO:0000256" key="3">
    <source>
        <dbReference type="ARBA" id="ARBA00022722"/>
    </source>
</evidence>
<organism evidence="7 8">
    <name type="scientific">Rhamnusium bicolor</name>
    <dbReference type="NCBI Taxonomy" id="1586634"/>
    <lineage>
        <taxon>Eukaryota</taxon>
        <taxon>Metazoa</taxon>
        <taxon>Ecdysozoa</taxon>
        <taxon>Arthropoda</taxon>
        <taxon>Hexapoda</taxon>
        <taxon>Insecta</taxon>
        <taxon>Pterygota</taxon>
        <taxon>Neoptera</taxon>
        <taxon>Endopterygota</taxon>
        <taxon>Coleoptera</taxon>
        <taxon>Polyphaga</taxon>
        <taxon>Cucujiformia</taxon>
        <taxon>Chrysomeloidea</taxon>
        <taxon>Cerambycidae</taxon>
        <taxon>Lepturinae</taxon>
        <taxon>Rhagiini</taxon>
        <taxon>Rhamnusium</taxon>
    </lineage>
</organism>
<dbReference type="Gene3D" id="3.40.50.10890">
    <property type="match status" value="1"/>
</dbReference>
<sequence>GIDHFEDIGPCVIMASPGMMQSGLSRELFESWCTDSKNGVIIAGYCVEGTLAKTILSEPEEITTMVGQKLPLKMSVDYISFSAHTDYQQTSEFIRILKPPHVVLVHGEQNEMSRLKAALQREYEDDPNTTIHLHNPRNTHSVELYFRGEKTAKVMGTLAVDEPEPGKTLSGILVKRNFNYHILAADDLSKYTDLSMSQIMQRQSIHYSGSSGALRYLISQVAGLLESIEGDKKLRAFNAVDITIEHKIVTLEWVANPINDMYADAIVAAILQADLLDAPIKNMTASVKVDRMHFKECLIEMLQDMFGEDSVPKIFKGERLYVTVNEQRADIDLANLEVKCPSDETFQQIVQTAVTKLYQSLAPPQIDM</sequence>
<dbReference type="Pfam" id="PF07521">
    <property type="entry name" value="RMMBL"/>
    <property type="match status" value="1"/>
</dbReference>
<dbReference type="GO" id="GO:0004534">
    <property type="term" value="F:5'-3' RNA exonuclease activity"/>
    <property type="evidence" value="ECO:0007669"/>
    <property type="project" value="TreeGrafter"/>
</dbReference>
<reference evidence="7" key="1">
    <citation type="journal article" date="2023" name="Insect Mol. Biol.">
        <title>Genome sequencing provides insights into the evolution of gene families encoding plant cell wall-degrading enzymes in longhorned beetles.</title>
        <authorList>
            <person name="Shin N.R."/>
            <person name="Okamura Y."/>
            <person name="Kirsch R."/>
            <person name="Pauchet Y."/>
        </authorList>
    </citation>
    <scope>NUCLEOTIDE SEQUENCE</scope>
    <source>
        <strain evidence="7">RBIC_L_NR</strain>
    </source>
</reference>
<evidence type="ECO:0000256" key="5">
    <source>
        <dbReference type="ARBA" id="ARBA00023242"/>
    </source>
</evidence>
<dbReference type="GO" id="GO:0006398">
    <property type="term" value="P:mRNA 3'-end processing by stem-loop binding and cleavage"/>
    <property type="evidence" value="ECO:0007669"/>
    <property type="project" value="TreeGrafter"/>
</dbReference>
<evidence type="ECO:0000256" key="2">
    <source>
        <dbReference type="ARBA" id="ARBA00022664"/>
    </source>
</evidence>
<keyword evidence="3" id="KW-0540">Nuclease</keyword>
<evidence type="ECO:0000256" key="4">
    <source>
        <dbReference type="ARBA" id="ARBA00022801"/>
    </source>
</evidence>
<dbReference type="GO" id="GO:0004521">
    <property type="term" value="F:RNA endonuclease activity"/>
    <property type="evidence" value="ECO:0007669"/>
    <property type="project" value="TreeGrafter"/>
</dbReference>
<dbReference type="InterPro" id="IPR021718">
    <property type="entry name" value="CPSF73-100_C"/>
</dbReference>
<keyword evidence="2" id="KW-0507">mRNA processing</keyword>
<evidence type="ECO:0000256" key="1">
    <source>
        <dbReference type="ARBA" id="ARBA00004123"/>
    </source>
</evidence>
<accession>A0AAV8XM94</accession>
<feature type="non-terminal residue" evidence="7">
    <location>
        <position position="1"/>
    </location>
</feature>
<dbReference type="AlphaFoldDB" id="A0AAV8XM94"/>
<proteinExistence type="predicted"/>
<dbReference type="PANTHER" id="PTHR11203:SF11">
    <property type="entry name" value="CLEAVAGE AND POLYADENYLATION SPECIFICITY FACTOR SUBUNIT 3"/>
    <property type="match status" value="1"/>
</dbReference>
<dbReference type="Gene3D" id="3.60.15.10">
    <property type="entry name" value="Ribonuclease Z/Hydroxyacylglutathione hydrolase-like"/>
    <property type="match status" value="1"/>
</dbReference>
<dbReference type="PANTHER" id="PTHR11203">
    <property type="entry name" value="CLEAVAGE AND POLYADENYLATION SPECIFICITY FACTOR FAMILY MEMBER"/>
    <property type="match status" value="1"/>
</dbReference>
<dbReference type="Pfam" id="PF11718">
    <property type="entry name" value="CPSF73-100_C"/>
    <property type="match status" value="1"/>
</dbReference>
<name>A0AAV8XM94_9CUCU</name>
<dbReference type="Pfam" id="PF10996">
    <property type="entry name" value="Beta-Casp"/>
    <property type="match status" value="1"/>
</dbReference>
<evidence type="ECO:0000259" key="6">
    <source>
        <dbReference type="SMART" id="SM01098"/>
    </source>
</evidence>
<dbReference type="InterPro" id="IPR022712">
    <property type="entry name" value="Beta_Casp"/>
</dbReference>